<dbReference type="GO" id="GO:0008757">
    <property type="term" value="F:S-adenosylmethionine-dependent methyltransferase activity"/>
    <property type="evidence" value="ECO:0007669"/>
    <property type="project" value="InterPro"/>
</dbReference>
<dbReference type="InterPro" id="IPR029063">
    <property type="entry name" value="SAM-dependent_MTases_sf"/>
</dbReference>
<dbReference type="EMBL" id="BONJ01000011">
    <property type="protein sequence ID" value="GIG14392.1"/>
    <property type="molecule type" value="Genomic_DNA"/>
</dbReference>
<organism evidence="5 6">
    <name type="scientific">Catellatospora methionotrophica</name>
    <dbReference type="NCBI Taxonomy" id="121620"/>
    <lineage>
        <taxon>Bacteria</taxon>
        <taxon>Bacillati</taxon>
        <taxon>Actinomycetota</taxon>
        <taxon>Actinomycetes</taxon>
        <taxon>Micromonosporales</taxon>
        <taxon>Micromonosporaceae</taxon>
        <taxon>Catellatospora</taxon>
    </lineage>
</organism>
<feature type="domain" description="Methyltransferase type 11" evidence="4">
    <location>
        <begin position="42"/>
        <end position="130"/>
    </location>
</feature>
<dbReference type="SUPFAM" id="SSF53335">
    <property type="entry name" value="S-adenosyl-L-methionine-dependent methyltransferases"/>
    <property type="match status" value="1"/>
</dbReference>
<proteinExistence type="inferred from homology"/>
<keyword evidence="2 5" id="KW-0489">Methyltransferase</keyword>
<dbReference type="Pfam" id="PF08241">
    <property type="entry name" value="Methyltransf_11"/>
    <property type="match status" value="1"/>
</dbReference>
<evidence type="ECO:0000256" key="1">
    <source>
        <dbReference type="ARBA" id="ARBA00008361"/>
    </source>
</evidence>
<evidence type="ECO:0000313" key="5">
    <source>
        <dbReference type="EMBL" id="GIG14392.1"/>
    </source>
</evidence>
<dbReference type="PANTHER" id="PTHR44942:SF4">
    <property type="entry name" value="METHYLTRANSFERASE TYPE 11 DOMAIN-CONTAINING PROTEIN"/>
    <property type="match status" value="1"/>
</dbReference>
<dbReference type="Gene3D" id="3.40.50.150">
    <property type="entry name" value="Vaccinia Virus protein VP39"/>
    <property type="match status" value="1"/>
</dbReference>
<accession>A0A8J3L8Q9</accession>
<dbReference type="InterPro" id="IPR051052">
    <property type="entry name" value="Diverse_substrate_MTase"/>
</dbReference>
<name>A0A8J3L8Q9_9ACTN</name>
<keyword evidence="6" id="KW-1185">Reference proteome</keyword>
<protein>
    <submittedName>
        <fullName evidence="5">Putative methyltransferase</fullName>
    </submittedName>
</protein>
<dbReference type="AlphaFoldDB" id="A0A8J3L8Q9"/>
<dbReference type="InterPro" id="IPR013216">
    <property type="entry name" value="Methyltransf_11"/>
</dbReference>
<evidence type="ECO:0000256" key="2">
    <source>
        <dbReference type="ARBA" id="ARBA00022603"/>
    </source>
</evidence>
<keyword evidence="3" id="KW-0808">Transferase</keyword>
<sequence>MDPIDEHRLSFGAAARIYQQSRPGYPAQALTWAIGTAPGRVVDLGAGTGQLTRVALAAGFEVVPVEPDPGMRAALDEATPGTVALEGSAESIPLPDGYADAVVVGTAYHWFDKARAHPEIIRVLRPGGVFAPMRNDRDVSVDWVRQLDVIIRSALFHRPENAAFGELFAPFEQSEFRHSVTQTPQGLVDLIATRSWYLVAPSDERRRLREAVLELCATHPDLAGRDSFALPYVTKVLRTVRR</sequence>
<evidence type="ECO:0000313" key="6">
    <source>
        <dbReference type="Proteomes" id="UP000660339"/>
    </source>
</evidence>
<dbReference type="CDD" id="cd02440">
    <property type="entry name" value="AdoMet_MTases"/>
    <property type="match status" value="1"/>
</dbReference>
<comment type="caution">
    <text evidence="5">The sequence shown here is derived from an EMBL/GenBank/DDBJ whole genome shotgun (WGS) entry which is preliminary data.</text>
</comment>
<dbReference type="PANTHER" id="PTHR44942">
    <property type="entry name" value="METHYLTRANSF_11 DOMAIN-CONTAINING PROTEIN"/>
    <property type="match status" value="1"/>
</dbReference>
<gene>
    <name evidence="5" type="ORF">Cme02nite_27240</name>
</gene>
<comment type="similarity">
    <text evidence="1">Belongs to the methyltransferase superfamily.</text>
</comment>
<dbReference type="Proteomes" id="UP000660339">
    <property type="component" value="Unassembled WGS sequence"/>
</dbReference>
<dbReference type="GO" id="GO:0032259">
    <property type="term" value="P:methylation"/>
    <property type="evidence" value="ECO:0007669"/>
    <property type="project" value="UniProtKB-KW"/>
</dbReference>
<reference evidence="5" key="1">
    <citation type="submission" date="2021-01" db="EMBL/GenBank/DDBJ databases">
        <title>Whole genome shotgun sequence of Catellatospora methionotrophica NBRC 14553.</title>
        <authorList>
            <person name="Komaki H."/>
            <person name="Tamura T."/>
        </authorList>
    </citation>
    <scope>NUCLEOTIDE SEQUENCE</scope>
    <source>
        <strain evidence="5">NBRC 14553</strain>
    </source>
</reference>
<dbReference type="RefSeq" id="WP_166388451.1">
    <property type="nucleotide sequence ID" value="NZ_BAAATT010000001.1"/>
</dbReference>
<evidence type="ECO:0000256" key="3">
    <source>
        <dbReference type="ARBA" id="ARBA00022679"/>
    </source>
</evidence>
<evidence type="ECO:0000259" key="4">
    <source>
        <dbReference type="Pfam" id="PF08241"/>
    </source>
</evidence>